<dbReference type="GO" id="GO:0043027">
    <property type="term" value="F:cysteine-type endopeptidase inhibitor activity involved in apoptotic process"/>
    <property type="evidence" value="ECO:0007669"/>
    <property type="project" value="TreeGrafter"/>
</dbReference>
<dbReference type="Proteomes" id="UP000683360">
    <property type="component" value="Unassembled WGS sequence"/>
</dbReference>
<feature type="region of interest" description="Disordered" evidence="1">
    <location>
        <begin position="343"/>
        <end position="365"/>
    </location>
</feature>
<proteinExistence type="predicted"/>
<protein>
    <submittedName>
        <fullName evidence="3">BIRC2_3</fullName>
    </submittedName>
</protein>
<sequence length="441" mass="51366">METQCRYRTHRHCYSDTSVLCLSKRTRQICTRSNSDSGQLEIYSNDLNFDRKFQIVKKSQMTKQTEHKARCCRLFQVYSCCLEVQKYFRKKLKLILALLYLCLIVGQNVYNVKFKKVRKHFEQDKICENFVLADLLEENNHFEQDKIGETFVLSDLLRETKHFEQDKIGETCVLADLLREKKHFEKDKIGETFVFGDALREKKNFEQDKIGDTFVLGDLLRFHTFLLSVEIVMPSNMDKYFNNMANGQSQRANDSMSVEMLRIYSLRNFPRNINISMIRLARAGFYSTGNSTETRCFRCGVIYRDWISGDDPMHIHRHLSPTCDLVSNGDGLDNIGEELQNTRRQERREGQSSNANDISIGNVSLPSNENIGSLNNVTSRQYHHDVSHINPSARNFRYHHTVRDKSTENSIQTIQSHDSNTKTNGNKTLTNNCKINHRILL</sequence>
<dbReference type="EMBL" id="CAJPWZ010001658">
    <property type="protein sequence ID" value="CAG2220365.1"/>
    <property type="molecule type" value="Genomic_DNA"/>
</dbReference>
<evidence type="ECO:0000256" key="1">
    <source>
        <dbReference type="SAM" id="MobiDB-lite"/>
    </source>
</evidence>
<keyword evidence="2" id="KW-0812">Transmembrane</keyword>
<dbReference type="GO" id="GO:0043066">
    <property type="term" value="P:negative regulation of apoptotic process"/>
    <property type="evidence" value="ECO:0007669"/>
    <property type="project" value="TreeGrafter"/>
</dbReference>
<dbReference type="Pfam" id="PF00653">
    <property type="entry name" value="BIR"/>
    <property type="match status" value="1"/>
</dbReference>
<dbReference type="AlphaFoldDB" id="A0A8S3SQN9"/>
<dbReference type="GO" id="GO:0051726">
    <property type="term" value="P:regulation of cell cycle"/>
    <property type="evidence" value="ECO:0007669"/>
    <property type="project" value="TreeGrafter"/>
</dbReference>
<dbReference type="OrthoDB" id="6063402at2759"/>
<keyword evidence="2" id="KW-0472">Membrane</keyword>
<dbReference type="PANTHER" id="PTHR10044:SF139">
    <property type="entry name" value="DEATH-ASSOCIATED INHIBITOR OF APOPTOSIS 2"/>
    <property type="match status" value="1"/>
</dbReference>
<name>A0A8S3SQN9_MYTED</name>
<organism evidence="3 4">
    <name type="scientific">Mytilus edulis</name>
    <name type="common">Blue mussel</name>
    <dbReference type="NCBI Taxonomy" id="6550"/>
    <lineage>
        <taxon>Eukaryota</taxon>
        <taxon>Metazoa</taxon>
        <taxon>Spiralia</taxon>
        <taxon>Lophotrochozoa</taxon>
        <taxon>Mollusca</taxon>
        <taxon>Bivalvia</taxon>
        <taxon>Autobranchia</taxon>
        <taxon>Pteriomorphia</taxon>
        <taxon>Mytilida</taxon>
        <taxon>Mytiloidea</taxon>
        <taxon>Mytilidae</taxon>
        <taxon>Mytilinae</taxon>
        <taxon>Mytilus</taxon>
    </lineage>
</organism>
<keyword evidence="2" id="KW-1133">Transmembrane helix</keyword>
<feature type="transmembrane region" description="Helical" evidence="2">
    <location>
        <begin position="92"/>
        <end position="110"/>
    </location>
</feature>
<feature type="compositionally biased region" description="Polar residues" evidence="1">
    <location>
        <begin position="351"/>
        <end position="365"/>
    </location>
</feature>
<dbReference type="PROSITE" id="PS50143">
    <property type="entry name" value="BIR_REPEAT_2"/>
    <property type="match status" value="1"/>
</dbReference>
<comment type="caution">
    <text evidence="3">The sequence shown here is derived from an EMBL/GenBank/DDBJ whole genome shotgun (WGS) entry which is preliminary data.</text>
</comment>
<accession>A0A8S3SQN9</accession>
<dbReference type="PANTHER" id="PTHR10044">
    <property type="entry name" value="INHIBITOR OF APOPTOSIS"/>
    <property type="match status" value="1"/>
</dbReference>
<dbReference type="GO" id="GO:0005634">
    <property type="term" value="C:nucleus"/>
    <property type="evidence" value="ECO:0007669"/>
    <property type="project" value="TreeGrafter"/>
</dbReference>
<evidence type="ECO:0000313" key="3">
    <source>
        <dbReference type="EMBL" id="CAG2220365.1"/>
    </source>
</evidence>
<gene>
    <name evidence="3" type="ORF">MEDL_33847</name>
</gene>
<dbReference type="SUPFAM" id="SSF57924">
    <property type="entry name" value="Inhibitor of apoptosis (IAP) repeat"/>
    <property type="match status" value="1"/>
</dbReference>
<keyword evidence="4" id="KW-1185">Reference proteome</keyword>
<dbReference type="Gene3D" id="1.10.1170.10">
    <property type="entry name" value="Inhibitor Of Apoptosis Protein (2mihbC-IAP-1), Chain A"/>
    <property type="match status" value="1"/>
</dbReference>
<dbReference type="InterPro" id="IPR001370">
    <property type="entry name" value="BIR_rpt"/>
</dbReference>
<evidence type="ECO:0000256" key="2">
    <source>
        <dbReference type="SAM" id="Phobius"/>
    </source>
</evidence>
<dbReference type="InterPro" id="IPR050784">
    <property type="entry name" value="IAP"/>
</dbReference>
<dbReference type="CDD" id="cd00022">
    <property type="entry name" value="BIR"/>
    <property type="match status" value="1"/>
</dbReference>
<dbReference type="SMART" id="SM00238">
    <property type="entry name" value="BIR"/>
    <property type="match status" value="1"/>
</dbReference>
<reference evidence="3" key="1">
    <citation type="submission" date="2021-03" db="EMBL/GenBank/DDBJ databases">
        <authorList>
            <person name="Bekaert M."/>
        </authorList>
    </citation>
    <scope>NUCLEOTIDE SEQUENCE</scope>
</reference>
<evidence type="ECO:0000313" key="4">
    <source>
        <dbReference type="Proteomes" id="UP000683360"/>
    </source>
</evidence>
<dbReference type="GO" id="GO:0005737">
    <property type="term" value="C:cytoplasm"/>
    <property type="evidence" value="ECO:0007669"/>
    <property type="project" value="TreeGrafter"/>
</dbReference>